<feature type="domain" description="G-patch" evidence="2">
    <location>
        <begin position="151"/>
        <end position="220"/>
    </location>
</feature>
<dbReference type="AlphaFoldDB" id="A0A9Q8Z4R9"/>
<dbReference type="PANTHER" id="PTHR13384:SF19">
    <property type="entry name" value="G PATCH DOMAIN-CONTAINING PROTEIN 1"/>
    <property type="match status" value="1"/>
</dbReference>
<dbReference type="Pfam" id="PF07713">
    <property type="entry name" value="DUF1604"/>
    <property type="match status" value="1"/>
</dbReference>
<evidence type="ECO:0000256" key="1">
    <source>
        <dbReference type="SAM" id="MobiDB-lite"/>
    </source>
</evidence>
<dbReference type="GO" id="GO:0006397">
    <property type="term" value="P:mRNA processing"/>
    <property type="evidence" value="ECO:0007669"/>
    <property type="project" value="InterPro"/>
</dbReference>
<dbReference type="Pfam" id="PF26093">
    <property type="entry name" value="HTH_TGH"/>
    <property type="match status" value="1"/>
</dbReference>
<dbReference type="GO" id="GO:0005634">
    <property type="term" value="C:nucleus"/>
    <property type="evidence" value="ECO:0007669"/>
    <property type="project" value="TreeGrafter"/>
</dbReference>
<keyword evidence="4" id="KW-1185">Reference proteome</keyword>
<feature type="compositionally biased region" description="Low complexity" evidence="1">
    <location>
        <begin position="541"/>
        <end position="558"/>
    </location>
</feature>
<feature type="compositionally biased region" description="Low complexity" evidence="1">
    <location>
        <begin position="659"/>
        <end position="669"/>
    </location>
</feature>
<name>A0A9Q8Z4R9_CURCL</name>
<protein>
    <recommendedName>
        <fullName evidence="2">G-patch domain-containing protein</fullName>
    </recommendedName>
</protein>
<feature type="region of interest" description="Disordered" evidence="1">
    <location>
        <begin position="288"/>
        <end position="308"/>
    </location>
</feature>
<evidence type="ECO:0000313" key="3">
    <source>
        <dbReference type="EMBL" id="USP74308.1"/>
    </source>
</evidence>
<accession>A0A9Q8Z4R9</accession>
<dbReference type="Proteomes" id="UP001056012">
    <property type="component" value="Chromosome 1"/>
</dbReference>
<feature type="region of interest" description="Disordered" evidence="1">
    <location>
        <begin position="644"/>
        <end position="674"/>
    </location>
</feature>
<dbReference type="GO" id="GO:0003723">
    <property type="term" value="F:RNA binding"/>
    <property type="evidence" value="ECO:0007669"/>
    <property type="project" value="TreeGrafter"/>
</dbReference>
<proteinExistence type="predicted"/>
<dbReference type="PROSITE" id="PS50174">
    <property type="entry name" value="G_PATCH"/>
    <property type="match status" value="1"/>
</dbReference>
<dbReference type="PANTHER" id="PTHR13384">
    <property type="entry name" value="G PATCH DOMAIN-CONTAINING PROTEIN 1"/>
    <property type="match status" value="1"/>
</dbReference>
<dbReference type="OrthoDB" id="20507at2759"/>
<organism evidence="3 4">
    <name type="scientific">Curvularia clavata</name>
    <dbReference type="NCBI Taxonomy" id="95742"/>
    <lineage>
        <taxon>Eukaryota</taxon>
        <taxon>Fungi</taxon>
        <taxon>Dikarya</taxon>
        <taxon>Ascomycota</taxon>
        <taxon>Pezizomycotina</taxon>
        <taxon>Dothideomycetes</taxon>
        <taxon>Pleosporomycetidae</taxon>
        <taxon>Pleosporales</taxon>
        <taxon>Pleosporineae</taxon>
        <taxon>Pleosporaceae</taxon>
        <taxon>Curvularia</taxon>
    </lineage>
</organism>
<gene>
    <name evidence="3" type="ORF">yc1106_01582</name>
</gene>
<evidence type="ECO:0000259" key="2">
    <source>
        <dbReference type="PROSITE" id="PS50174"/>
    </source>
</evidence>
<feature type="region of interest" description="Disordered" evidence="1">
    <location>
        <begin position="602"/>
        <end position="626"/>
    </location>
</feature>
<dbReference type="EMBL" id="CP089274">
    <property type="protein sequence ID" value="USP74308.1"/>
    <property type="molecule type" value="Genomic_DNA"/>
</dbReference>
<feature type="region of interest" description="Disordered" evidence="1">
    <location>
        <begin position="352"/>
        <end position="371"/>
    </location>
</feature>
<feature type="region of interest" description="Disordered" evidence="1">
    <location>
        <begin position="540"/>
        <end position="573"/>
    </location>
</feature>
<dbReference type="InterPro" id="IPR011666">
    <property type="entry name" value="DUF1604"/>
</dbReference>
<dbReference type="InterPro" id="IPR000467">
    <property type="entry name" value="G_patch_dom"/>
</dbReference>
<feature type="region of interest" description="Disordered" evidence="1">
    <location>
        <begin position="1"/>
        <end position="27"/>
    </location>
</feature>
<sequence length="707" mass="76812">MAYKRPRPSSPPNAHKRTRPGPANYVTLGTQLPEEEADDGAFVPVWKQTVTDERGRRRLHGAFTGGFSAGYFNTVGSKEGWTPKTFVSSRTNRHKDQSAGPVQRAEDFMDDEDLAAAAESRQLETAHTFAGIGGSRQHNDDGFFGLFMTQEETMGVKLAQKMGWRRDQGIGRKVRRNAILEDGAASVHQDSAHFFAPRDARIMPIPKEEVRRKGLGYTSEARLGAMEEEHEHPSEKFSLHYLEGPKKTPTVKKPAAKKSSFGVGVLNDTGSDDEDPYELGPKITFNKTIGKDKKGKKPSKFAKPGAGEKHVFVSKKSASRAVVPVTRTSLDGKAPLKGFVFATGLSDITAKPKYPPPKIPPGWKSSKSTASVSETKEYQSVADAAKASTLNAKDRSALLGEKPLPGKSIFDFIPKDARDRLAALSGKADLPQGLGESAPEGYLPADKAQAKDLWSLVPTLEKSLATGALAKGATGWMPYAEDLEKRARYVGFLELRAGLKNDLPERPEGVSISDWVKELQEFAQAAQVFKPTTGIMASRFTSSSSSTTGVDGSGTADSNLLRQPAAKPEDPAESAAKLGMYGPMTRSTFPFHPSRLLCKRFNVKPPPDMPPEFDDGESSFKPQTEEAVSKATMDRLQHEFLTNGSALQRPAWMNQPTEASAAAPAAAPPQTEHATVDVEKNDALLNKRAPEDVFKAIFGDDDDDDDE</sequence>
<reference evidence="3" key="1">
    <citation type="submission" date="2021-12" db="EMBL/GenBank/DDBJ databases">
        <title>Curvularia clavata genome.</title>
        <authorList>
            <person name="Cao Y."/>
        </authorList>
    </citation>
    <scope>NUCLEOTIDE SEQUENCE</scope>
    <source>
        <strain evidence="3">Yc1106</strain>
    </source>
</reference>
<evidence type="ECO:0000313" key="4">
    <source>
        <dbReference type="Proteomes" id="UP001056012"/>
    </source>
</evidence>
<dbReference type="VEuPathDB" id="FungiDB:yc1106_01582"/>